<evidence type="ECO:0000313" key="3">
    <source>
        <dbReference type="Proteomes" id="UP000676169"/>
    </source>
</evidence>
<evidence type="ECO:0000256" key="1">
    <source>
        <dbReference type="SAM" id="MobiDB-lite"/>
    </source>
</evidence>
<proteinExistence type="predicted"/>
<accession>A0A975J2G0</accession>
<keyword evidence="3" id="KW-1185">Reference proteome</keyword>
<dbReference type="AlphaFoldDB" id="A0A975J2G0"/>
<feature type="region of interest" description="Disordered" evidence="1">
    <location>
        <begin position="120"/>
        <end position="156"/>
    </location>
</feature>
<gene>
    <name evidence="2" type="ORF">KBB96_07940</name>
</gene>
<feature type="region of interest" description="Disordered" evidence="1">
    <location>
        <begin position="39"/>
        <end position="63"/>
    </location>
</feature>
<dbReference type="KEGG" id="lamb:KBB96_07940"/>
<name>A0A975J2G0_9BACT</name>
<evidence type="ECO:0000313" key="2">
    <source>
        <dbReference type="EMBL" id="QUE52813.1"/>
    </source>
</evidence>
<protein>
    <recommendedName>
        <fullName evidence="4">HEAT repeat domain-containing protein</fullName>
    </recommendedName>
</protein>
<reference evidence="2" key="1">
    <citation type="submission" date="2021-04" db="EMBL/GenBank/DDBJ databases">
        <title>Luteolibacter sp. 32A isolated from the skin of an Anderson's salamander (Ambystoma andersonii).</title>
        <authorList>
            <person name="Spergser J."/>
            <person name="Busse H.-J."/>
        </authorList>
    </citation>
    <scope>NUCLEOTIDE SEQUENCE</scope>
    <source>
        <strain evidence="2">32A</strain>
    </source>
</reference>
<organism evidence="2 3">
    <name type="scientific">Luteolibacter ambystomatis</name>
    <dbReference type="NCBI Taxonomy" id="2824561"/>
    <lineage>
        <taxon>Bacteria</taxon>
        <taxon>Pseudomonadati</taxon>
        <taxon>Verrucomicrobiota</taxon>
        <taxon>Verrucomicrobiia</taxon>
        <taxon>Verrucomicrobiales</taxon>
        <taxon>Verrucomicrobiaceae</taxon>
        <taxon>Luteolibacter</taxon>
    </lineage>
</organism>
<evidence type="ECO:0008006" key="4">
    <source>
        <dbReference type="Google" id="ProtNLM"/>
    </source>
</evidence>
<sequence length="156" mass="16839">MAAATGTRSLLLAAALIVVAVVFWKLGQPAPEPPAAITLRETASTDAPRHRPATPPAEKTVSPTVVDELVREDIEKAVVTYSPDALPTFERFLASNEPDVREAARDGLARLGEKGGGAILRRATSRMTDPEEIKRMQETADWLELPSATDGPMKKR</sequence>
<dbReference type="Proteomes" id="UP000676169">
    <property type="component" value="Chromosome"/>
</dbReference>
<feature type="compositionally biased region" description="Basic and acidic residues" evidence="1">
    <location>
        <begin position="128"/>
        <end position="138"/>
    </location>
</feature>
<dbReference type="RefSeq" id="WP_211634129.1">
    <property type="nucleotide sequence ID" value="NZ_CP073100.1"/>
</dbReference>
<dbReference type="EMBL" id="CP073100">
    <property type="protein sequence ID" value="QUE52813.1"/>
    <property type="molecule type" value="Genomic_DNA"/>
</dbReference>